<proteinExistence type="predicted"/>
<sequence>MVPPITPAPAPSSNSSGACVSRLAALAQMCPSFVAQVTAQAGNIPENATDAMVMEQVSSQAKPTPQCCIAVQGFLKPACYCDESVLRVLSGQGIGAAELRTVMRAAMYGCDFAKSILGTTC</sequence>
<dbReference type="EMBL" id="JALJOU010000046">
    <property type="protein sequence ID" value="KAK9831424.1"/>
    <property type="molecule type" value="Genomic_DNA"/>
</dbReference>
<organism evidence="1 2">
    <name type="scientific">Elliptochloris bilobata</name>
    <dbReference type="NCBI Taxonomy" id="381761"/>
    <lineage>
        <taxon>Eukaryota</taxon>
        <taxon>Viridiplantae</taxon>
        <taxon>Chlorophyta</taxon>
        <taxon>core chlorophytes</taxon>
        <taxon>Trebouxiophyceae</taxon>
        <taxon>Trebouxiophyceae incertae sedis</taxon>
        <taxon>Elliptochloris clade</taxon>
        <taxon>Elliptochloris</taxon>
    </lineage>
</organism>
<protein>
    <recommendedName>
        <fullName evidence="3">Bifunctional inhibitor/plant lipid transfer protein/seed storage helical domain-containing protein</fullName>
    </recommendedName>
</protein>
<dbReference type="AlphaFoldDB" id="A0AAW1RCK3"/>
<accession>A0AAW1RCK3</accession>
<comment type="caution">
    <text evidence="1">The sequence shown here is derived from an EMBL/GenBank/DDBJ whole genome shotgun (WGS) entry which is preliminary data.</text>
</comment>
<gene>
    <name evidence="1" type="ORF">WJX81_003615</name>
</gene>
<dbReference type="Proteomes" id="UP001445335">
    <property type="component" value="Unassembled WGS sequence"/>
</dbReference>
<name>A0AAW1RCK3_9CHLO</name>
<reference evidence="1 2" key="1">
    <citation type="journal article" date="2024" name="Nat. Commun.">
        <title>Phylogenomics reveals the evolutionary origins of lichenization in chlorophyte algae.</title>
        <authorList>
            <person name="Puginier C."/>
            <person name="Libourel C."/>
            <person name="Otte J."/>
            <person name="Skaloud P."/>
            <person name="Haon M."/>
            <person name="Grisel S."/>
            <person name="Petersen M."/>
            <person name="Berrin J.G."/>
            <person name="Delaux P.M."/>
            <person name="Dal Grande F."/>
            <person name="Keller J."/>
        </authorList>
    </citation>
    <scope>NUCLEOTIDE SEQUENCE [LARGE SCALE GENOMIC DNA]</scope>
    <source>
        <strain evidence="1 2">SAG 245.80</strain>
    </source>
</reference>
<keyword evidence="2" id="KW-1185">Reference proteome</keyword>
<evidence type="ECO:0000313" key="1">
    <source>
        <dbReference type="EMBL" id="KAK9831424.1"/>
    </source>
</evidence>
<evidence type="ECO:0008006" key="3">
    <source>
        <dbReference type="Google" id="ProtNLM"/>
    </source>
</evidence>
<evidence type="ECO:0000313" key="2">
    <source>
        <dbReference type="Proteomes" id="UP001445335"/>
    </source>
</evidence>